<dbReference type="Pfam" id="PF13561">
    <property type="entry name" value="adh_short_C2"/>
    <property type="match status" value="1"/>
</dbReference>
<dbReference type="CDD" id="cd05233">
    <property type="entry name" value="SDR_c"/>
    <property type="match status" value="1"/>
</dbReference>
<dbReference type="InterPro" id="IPR050259">
    <property type="entry name" value="SDR"/>
</dbReference>
<comment type="caution">
    <text evidence="2">The sequence shown here is derived from an EMBL/GenBank/DDBJ whole genome shotgun (WGS) entry which is preliminary data.</text>
</comment>
<dbReference type="eggNOG" id="COG1028">
    <property type="taxonomic scope" value="Bacteria"/>
</dbReference>
<evidence type="ECO:0000313" key="3">
    <source>
        <dbReference type="Proteomes" id="UP000005615"/>
    </source>
</evidence>
<dbReference type="InterPro" id="IPR036291">
    <property type="entry name" value="NAD(P)-bd_dom_sf"/>
</dbReference>
<sequence>MPLSKLSRSIRNQVALVTGAASGIGRATSHLLADEGAQVAVTDITQEGVDRVVQEITDAGGKAKGWVLDIANAAQIINVTKEVIAHYGGIDILINNAGISLFTKIDSDDYEDLWDRSLDVMLKGQVRLVRAALPALRQSKHPRIVNLASTEGLGATPYGSTYTSAKHGVIGLTRALAVELGPEGITVNCVCPGPTLTGMTQAIPDTDKVVFAKRRTALKRYAQPEEIAHAIVNLTLPASSYMTGVALAVDGGLTIRNA</sequence>
<organism evidence="2 3">
    <name type="scientific">Aequoribacter fuscus</name>
    <dbReference type="NCBI Taxonomy" id="2518989"/>
    <lineage>
        <taxon>Bacteria</taxon>
        <taxon>Pseudomonadati</taxon>
        <taxon>Pseudomonadota</taxon>
        <taxon>Gammaproteobacteria</taxon>
        <taxon>Cellvibrionales</taxon>
        <taxon>Halieaceae</taxon>
        <taxon>Aequoribacter</taxon>
    </lineage>
</organism>
<dbReference type="PANTHER" id="PTHR42879">
    <property type="entry name" value="3-OXOACYL-(ACYL-CARRIER-PROTEIN) REDUCTASE"/>
    <property type="match status" value="1"/>
</dbReference>
<dbReference type="EMBL" id="AEIG01000058">
    <property type="protein sequence ID" value="EGG29252.1"/>
    <property type="molecule type" value="Genomic_DNA"/>
</dbReference>
<dbReference type="Gene3D" id="3.40.50.720">
    <property type="entry name" value="NAD(P)-binding Rossmann-like Domain"/>
    <property type="match status" value="1"/>
</dbReference>
<dbReference type="FunFam" id="3.40.50.720:FF:000084">
    <property type="entry name" value="Short-chain dehydrogenase reductase"/>
    <property type="match status" value="1"/>
</dbReference>
<dbReference type="RefSeq" id="WP_009576176.1">
    <property type="nucleotide sequence ID" value="NZ_AEIG01000058.1"/>
</dbReference>
<evidence type="ECO:0000313" key="2">
    <source>
        <dbReference type="EMBL" id="EGG29252.1"/>
    </source>
</evidence>
<proteinExistence type="inferred from homology"/>
<dbReference type="InterPro" id="IPR020904">
    <property type="entry name" value="Sc_DH/Rdtase_CS"/>
</dbReference>
<name>F3L312_9GAMM</name>
<dbReference type="InterPro" id="IPR002347">
    <property type="entry name" value="SDR_fam"/>
</dbReference>
<accession>F3L312</accession>
<dbReference type="PRINTS" id="PR00081">
    <property type="entry name" value="GDHRDH"/>
</dbReference>
<dbReference type="AlphaFoldDB" id="F3L312"/>
<dbReference type="SUPFAM" id="SSF51735">
    <property type="entry name" value="NAD(P)-binding Rossmann-fold domains"/>
    <property type="match status" value="1"/>
</dbReference>
<reference evidence="2 3" key="1">
    <citation type="journal article" date="2011" name="J. Bacteriol.">
        <title>Genome sequence of strain IMCC3088, a proteorhodopsin-containing marine bacterium belonging to the OM60/NOR5 clade.</title>
        <authorList>
            <person name="Jang Y."/>
            <person name="Oh H.M."/>
            <person name="Kang I."/>
            <person name="Lee K."/>
            <person name="Yang S.J."/>
            <person name="Cho J.C."/>
        </authorList>
    </citation>
    <scope>NUCLEOTIDE SEQUENCE [LARGE SCALE GENOMIC DNA]</scope>
    <source>
        <strain evidence="2 3">IMCC3088</strain>
    </source>
</reference>
<comment type="similarity">
    <text evidence="1">Belongs to the short-chain dehydrogenases/reductases (SDR) family.</text>
</comment>
<evidence type="ECO:0000256" key="1">
    <source>
        <dbReference type="ARBA" id="ARBA00006484"/>
    </source>
</evidence>
<dbReference type="PROSITE" id="PS00061">
    <property type="entry name" value="ADH_SHORT"/>
    <property type="match status" value="1"/>
</dbReference>
<gene>
    <name evidence="2" type="ORF">IMCC3088_1936</name>
</gene>
<dbReference type="GO" id="GO:0032787">
    <property type="term" value="P:monocarboxylic acid metabolic process"/>
    <property type="evidence" value="ECO:0007669"/>
    <property type="project" value="UniProtKB-ARBA"/>
</dbReference>
<dbReference type="PRINTS" id="PR00080">
    <property type="entry name" value="SDRFAMILY"/>
</dbReference>
<keyword evidence="3" id="KW-1185">Reference proteome</keyword>
<dbReference type="Proteomes" id="UP000005615">
    <property type="component" value="Unassembled WGS sequence"/>
</dbReference>
<dbReference type="OrthoDB" id="5725272at2"/>
<dbReference type="STRING" id="2518989.IMCC3088_1936"/>
<protein>
    <submittedName>
        <fullName evidence="2">Putative 3-oxoacyl-(ACP) reductase</fullName>
    </submittedName>
</protein>
<dbReference type="PANTHER" id="PTHR42879:SF2">
    <property type="entry name" value="3-OXOACYL-[ACYL-CARRIER-PROTEIN] REDUCTASE FABG"/>
    <property type="match status" value="1"/>
</dbReference>